<dbReference type="EMBL" id="ML121590">
    <property type="protein sequence ID" value="RPB19342.1"/>
    <property type="molecule type" value="Genomic_DNA"/>
</dbReference>
<evidence type="ECO:0000313" key="1">
    <source>
        <dbReference type="EMBL" id="RPB19342.1"/>
    </source>
</evidence>
<proteinExistence type="predicted"/>
<evidence type="ECO:0000313" key="2">
    <source>
        <dbReference type="Proteomes" id="UP000267821"/>
    </source>
</evidence>
<gene>
    <name evidence="1" type="ORF">L211DRAFT_871324</name>
</gene>
<name>A0A3N4LCY8_9PEZI</name>
<protein>
    <submittedName>
        <fullName evidence="1">Uncharacterized protein</fullName>
    </submittedName>
</protein>
<keyword evidence="2" id="KW-1185">Reference proteome</keyword>
<dbReference type="STRING" id="1051890.A0A3N4LCY8"/>
<dbReference type="OrthoDB" id="76567at2759"/>
<dbReference type="InParanoid" id="A0A3N4LCY8"/>
<dbReference type="AlphaFoldDB" id="A0A3N4LCY8"/>
<accession>A0A3N4LCY8</accession>
<sequence length="166" mass="18613">MATASPTNYQAPGILEGLEDITVHPFISTYKLRKLVETKATSLLGGGPTQQLQYLAFRNVTQTMWGKIQENQRWIGPMRLTYDFHDELLIVKVMPWPSHEAAHGLFNTRLILKLSAMGMGPSDLIPVGAGTFRASRSAKQADYAYKPRQRDRIVDWPTLVIEVGLS</sequence>
<dbReference type="Proteomes" id="UP000267821">
    <property type="component" value="Unassembled WGS sequence"/>
</dbReference>
<reference evidence="1 2" key="1">
    <citation type="journal article" date="2018" name="Nat. Ecol. Evol.">
        <title>Pezizomycetes genomes reveal the molecular basis of ectomycorrhizal truffle lifestyle.</title>
        <authorList>
            <person name="Murat C."/>
            <person name="Payen T."/>
            <person name="Noel B."/>
            <person name="Kuo A."/>
            <person name="Morin E."/>
            <person name="Chen J."/>
            <person name="Kohler A."/>
            <person name="Krizsan K."/>
            <person name="Balestrini R."/>
            <person name="Da Silva C."/>
            <person name="Montanini B."/>
            <person name="Hainaut M."/>
            <person name="Levati E."/>
            <person name="Barry K.W."/>
            <person name="Belfiori B."/>
            <person name="Cichocki N."/>
            <person name="Clum A."/>
            <person name="Dockter R.B."/>
            <person name="Fauchery L."/>
            <person name="Guy J."/>
            <person name="Iotti M."/>
            <person name="Le Tacon F."/>
            <person name="Lindquist E.A."/>
            <person name="Lipzen A."/>
            <person name="Malagnac F."/>
            <person name="Mello A."/>
            <person name="Molinier V."/>
            <person name="Miyauchi S."/>
            <person name="Poulain J."/>
            <person name="Riccioni C."/>
            <person name="Rubini A."/>
            <person name="Sitrit Y."/>
            <person name="Splivallo R."/>
            <person name="Traeger S."/>
            <person name="Wang M."/>
            <person name="Zifcakova L."/>
            <person name="Wipf D."/>
            <person name="Zambonelli A."/>
            <person name="Paolocci F."/>
            <person name="Nowrousian M."/>
            <person name="Ottonello S."/>
            <person name="Baldrian P."/>
            <person name="Spatafora J.W."/>
            <person name="Henrissat B."/>
            <person name="Nagy L.G."/>
            <person name="Aury J.M."/>
            <person name="Wincker P."/>
            <person name="Grigoriev I.V."/>
            <person name="Bonfante P."/>
            <person name="Martin F.M."/>
        </authorList>
    </citation>
    <scope>NUCLEOTIDE SEQUENCE [LARGE SCALE GENOMIC DNA]</scope>
    <source>
        <strain evidence="1 2">ATCC MYA-4762</strain>
    </source>
</reference>
<organism evidence="1 2">
    <name type="scientific">Terfezia boudieri ATCC MYA-4762</name>
    <dbReference type="NCBI Taxonomy" id="1051890"/>
    <lineage>
        <taxon>Eukaryota</taxon>
        <taxon>Fungi</taxon>
        <taxon>Dikarya</taxon>
        <taxon>Ascomycota</taxon>
        <taxon>Pezizomycotina</taxon>
        <taxon>Pezizomycetes</taxon>
        <taxon>Pezizales</taxon>
        <taxon>Pezizaceae</taxon>
        <taxon>Terfezia</taxon>
    </lineage>
</organism>